<feature type="signal peptide" evidence="3">
    <location>
        <begin position="1"/>
        <end position="18"/>
    </location>
</feature>
<keyword evidence="3" id="KW-0732">Signal</keyword>
<organism evidence="4 5">
    <name type="scientific">Seminavis robusta</name>
    <dbReference type="NCBI Taxonomy" id="568900"/>
    <lineage>
        <taxon>Eukaryota</taxon>
        <taxon>Sar</taxon>
        <taxon>Stramenopiles</taxon>
        <taxon>Ochrophyta</taxon>
        <taxon>Bacillariophyta</taxon>
        <taxon>Bacillariophyceae</taxon>
        <taxon>Bacillariophycidae</taxon>
        <taxon>Naviculales</taxon>
        <taxon>Naviculaceae</taxon>
        <taxon>Seminavis</taxon>
    </lineage>
</organism>
<dbReference type="AlphaFoldDB" id="A0A9N8EPJ8"/>
<sequence>MRSLLVLTILSLADFSAAFTSHSFRSTVSRQRTRVSACDEDNNDNDPSVVSRREAIQNAGLALSSMLLIPASATTLSPLAAHAEGEPKTIILTGSNSGIGFEAVKRLSADGHTVVMPCRTMEKSLGAIQRIGSTAGNLVPAECDLASLASIQAFAKELPSLLGSNKKIDILGLNAGLARDTSAVDVARTKDGFELTVGTNHFGHFALNKLLLPMMNPNGKIVITASGVHDPESPGGAQGEKATLGDLEGLKRDGKLFEMVDGASFNADKAYKDSKLCNVLFTRELQKRLEASDETKRITANCFNPGLIVSTGLFRDQNPLFTKVFDVVATDVFKVGETPTFGGGTLYYTTTVDTRGGYYSSAPGSSKYGDAALGNQFAETQCSKEASDDAKAKNLWDLTDSLIGL</sequence>
<feature type="chain" id="PRO_5040215563" evidence="3">
    <location>
        <begin position="19"/>
        <end position="405"/>
    </location>
</feature>
<evidence type="ECO:0000313" key="4">
    <source>
        <dbReference type="EMBL" id="CAB9524931.1"/>
    </source>
</evidence>
<comment type="similarity">
    <text evidence="1">Belongs to the short-chain dehydrogenases/reductases (SDR) family.</text>
</comment>
<evidence type="ECO:0000256" key="3">
    <source>
        <dbReference type="SAM" id="SignalP"/>
    </source>
</evidence>
<name>A0A9N8EPJ8_9STRA</name>
<dbReference type="OrthoDB" id="187748at2759"/>
<comment type="caution">
    <text evidence="4">The sequence shown here is derived from an EMBL/GenBank/DDBJ whole genome shotgun (WGS) entry which is preliminary data.</text>
</comment>
<evidence type="ECO:0000313" key="5">
    <source>
        <dbReference type="Proteomes" id="UP001153069"/>
    </source>
</evidence>
<dbReference type="Pfam" id="PF00106">
    <property type="entry name" value="adh_short"/>
    <property type="match status" value="1"/>
</dbReference>
<protein>
    <submittedName>
        <fullName evidence="4">Protochlorophyllide reductase A, chloroplastic</fullName>
    </submittedName>
</protein>
<evidence type="ECO:0000256" key="1">
    <source>
        <dbReference type="ARBA" id="ARBA00006484"/>
    </source>
</evidence>
<accession>A0A9N8EPJ8</accession>
<dbReference type="PANTHER" id="PTHR24320:SF152">
    <property type="entry name" value="SHORT-CHAIN DEHYDROGENASE_REDUCTASE FAMILY PROTEIN"/>
    <property type="match status" value="1"/>
</dbReference>
<reference evidence="4" key="1">
    <citation type="submission" date="2020-06" db="EMBL/GenBank/DDBJ databases">
        <authorList>
            <consortium name="Plant Systems Biology data submission"/>
        </authorList>
    </citation>
    <scope>NUCLEOTIDE SEQUENCE</scope>
    <source>
        <strain evidence="4">D6</strain>
    </source>
</reference>
<dbReference type="Proteomes" id="UP001153069">
    <property type="component" value="Unassembled WGS sequence"/>
</dbReference>
<evidence type="ECO:0000256" key="2">
    <source>
        <dbReference type="ARBA" id="ARBA00023002"/>
    </source>
</evidence>
<keyword evidence="2" id="KW-0560">Oxidoreductase</keyword>
<dbReference type="SUPFAM" id="SSF51735">
    <property type="entry name" value="NAD(P)-binding Rossmann-fold domains"/>
    <property type="match status" value="1"/>
</dbReference>
<dbReference type="PANTHER" id="PTHR24320">
    <property type="entry name" value="RETINOL DEHYDROGENASE"/>
    <property type="match status" value="1"/>
</dbReference>
<dbReference type="EMBL" id="CAICTM010001604">
    <property type="protein sequence ID" value="CAB9524931.1"/>
    <property type="molecule type" value="Genomic_DNA"/>
</dbReference>
<dbReference type="PRINTS" id="PR00081">
    <property type="entry name" value="GDHRDH"/>
</dbReference>
<proteinExistence type="inferred from homology"/>
<gene>
    <name evidence="4" type="ORF">SEMRO_1606_G285490.1</name>
</gene>
<dbReference type="GO" id="GO:0016491">
    <property type="term" value="F:oxidoreductase activity"/>
    <property type="evidence" value="ECO:0007669"/>
    <property type="project" value="UniProtKB-KW"/>
</dbReference>
<keyword evidence="5" id="KW-1185">Reference proteome</keyword>
<dbReference type="InterPro" id="IPR002347">
    <property type="entry name" value="SDR_fam"/>
</dbReference>
<dbReference type="InterPro" id="IPR036291">
    <property type="entry name" value="NAD(P)-bd_dom_sf"/>
</dbReference>
<dbReference type="Gene3D" id="3.40.50.720">
    <property type="entry name" value="NAD(P)-binding Rossmann-like Domain"/>
    <property type="match status" value="1"/>
</dbReference>